<dbReference type="Pfam" id="PF00582">
    <property type="entry name" value="Usp"/>
    <property type="match status" value="2"/>
</dbReference>
<name>A0ABU4EZ81_WILMA</name>
<evidence type="ECO:0000259" key="2">
    <source>
        <dbReference type="Pfam" id="PF00582"/>
    </source>
</evidence>
<dbReference type="EMBL" id="JAWLUM010000004">
    <property type="protein sequence ID" value="MDV7136575.1"/>
    <property type="molecule type" value="Genomic_DNA"/>
</dbReference>
<feature type="domain" description="UspA" evidence="2">
    <location>
        <begin position="153"/>
        <end position="289"/>
    </location>
</feature>
<dbReference type="InterPro" id="IPR006016">
    <property type="entry name" value="UspA"/>
</dbReference>
<evidence type="ECO:0000256" key="1">
    <source>
        <dbReference type="ARBA" id="ARBA00008791"/>
    </source>
</evidence>
<dbReference type="PANTHER" id="PTHR46268:SF6">
    <property type="entry name" value="UNIVERSAL STRESS PROTEIN UP12"/>
    <property type="match status" value="1"/>
</dbReference>
<dbReference type="SUPFAM" id="SSF52402">
    <property type="entry name" value="Adenine nucleotide alpha hydrolases-like"/>
    <property type="match status" value="2"/>
</dbReference>
<reference evidence="3 4" key="1">
    <citation type="submission" date="2023-10" db="EMBL/GenBank/DDBJ databases">
        <title>Development of a sustainable strategy for remediation of hydrocarbon-contaminated territories based on the waste exchange concept.</title>
        <authorList>
            <person name="Krivoruchko A."/>
        </authorList>
    </citation>
    <scope>NUCLEOTIDE SEQUENCE [LARGE SCALE GENOMIC DNA]</scope>
    <source>
        <strain evidence="3 4">IEGM 1236</strain>
    </source>
</reference>
<organism evidence="3 4">
    <name type="scientific">Williamsia marianensis</name>
    <dbReference type="NCBI Taxonomy" id="85044"/>
    <lineage>
        <taxon>Bacteria</taxon>
        <taxon>Bacillati</taxon>
        <taxon>Actinomycetota</taxon>
        <taxon>Actinomycetes</taxon>
        <taxon>Mycobacteriales</taxon>
        <taxon>Nocardiaceae</taxon>
        <taxon>Williamsia</taxon>
    </lineage>
</organism>
<protein>
    <submittedName>
        <fullName evidence="3">Universal stress protein</fullName>
    </submittedName>
</protein>
<accession>A0ABU4EZ81</accession>
<evidence type="ECO:0000313" key="3">
    <source>
        <dbReference type="EMBL" id="MDV7136575.1"/>
    </source>
</evidence>
<dbReference type="RefSeq" id="WP_317714560.1">
    <property type="nucleotide sequence ID" value="NZ_JAWLUM010000004.1"/>
</dbReference>
<comment type="caution">
    <text evidence="3">The sequence shown here is derived from an EMBL/GenBank/DDBJ whole genome shotgun (WGS) entry which is preliminary data.</text>
</comment>
<sequence>MPTRRPIIVGVSTASSDPAATEWAASEAALRSRALHIVAVADDLDSIAGASPQAADYCHDIERAAQTVLTEARVVARQAAHRVGVPDLAIGTRLLKGSVRDQLIRQSIDADMIVVGIDPATGRGADVVASALATHAHCPVALVPSGWKPAAGRHIVVGLDGSAPSAEAAALAFDEADLRHVPLVAAHSWLDTGGRSAYVAASPNVIDARDAESTLLAEQLAGWCRDYPDVSTTLHTMHADPVDLLTRLGTQAELLIVGSRGLGGFSGMLLGSTSQRLLPKPPCPLIVVRNPNLSSGRIFHRLARSVAR</sequence>
<dbReference type="Gene3D" id="3.40.50.620">
    <property type="entry name" value="HUPs"/>
    <property type="match status" value="2"/>
</dbReference>
<feature type="domain" description="UspA" evidence="2">
    <location>
        <begin position="4"/>
        <end position="144"/>
    </location>
</feature>
<dbReference type="PRINTS" id="PR01438">
    <property type="entry name" value="UNVRSLSTRESS"/>
</dbReference>
<proteinExistence type="inferred from homology"/>
<dbReference type="PANTHER" id="PTHR46268">
    <property type="entry name" value="STRESS RESPONSE PROTEIN NHAX"/>
    <property type="match status" value="1"/>
</dbReference>
<dbReference type="InterPro" id="IPR006015">
    <property type="entry name" value="Universal_stress_UspA"/>
</dbReference>
<comment type="similarity">
    <text evidence="1">Belongs to the universal stress protein A family.</text>
</comment>
<dbReference type="InterPro" id="IPR014729">
    <property type="entry name" value="Rossmann-like_a/b/a_fold"/>
</dbReference>
<dbReference type="Proteomes" id="UP001185792">
    <property type="component" value="Unassembled WGS sequence"/>
</dbReference>
<keyword evidence="4" id="KW-1185">Reference proteome</keyword>
<evidence type="ECO:0000313" key="4">
    <source>
        <dbReference type="Proteomes" id="UP001185792"/>
    </source>
</evidence>
<gene>
    <name evidence="3" type="ORF">R4198_23015</name>
</gene>